<dbReference type="AlphaFoldDB" id="A0A9P7K9D8"/>
<reference evidence="2" key="1">
    <citation type="submission" date="2020-07" db="EMBL/GenBank/DDBJ databases">
        <authorList>
            <person name="Nieuwenhuis M."/>
            <person name="Van De Peppel L.J.J."/>
        </authorList>
    </citation>
    <scope>NUCLEOTIDE SEQUENCE</scope>
    <source>
        <strain evidence="2">AP01</strain>
        <tissue evidence="2">Mycelium</tissue>
    </source>
</reference>
<protein>
    <submittedName>
        <fullName evidence="2">Uncharacterized protein</fullName>
    </submittedName>
</protein>
<evidence type="ECO:0000313" key="2">
    <source>
        <dbReference type="EMBL" id="KAG5642133.1"/>
    </source>
</evidence>
<keyword evidence="3" id="KW-1185">Reference proteome</keyword>
<organism evidence="2 3">
    <name type="scientific">Asterophora parasitica</name>
    <dbReference type="NCBI Taxonomy" id="117018"/>
    <lineage>
        <taxon>Eukaryota</taxon>
        <taxon>Fungi</taxon>
        <taxon>Dikarya</taxon>
        <taxon>Basidiomycota</taxon>
        <taxon>Agaricomycotina</taxon>
        <taxon>Agaricomycetes</taxon>
        <taxon>Agaricomycetidae</taxon>
        <taxon>Agaricales</taxon>
        <taxon>Tricholomatineae</taxon>
        <taxon>Lyophyllaceae</taxon>
        <taxon>Asterophora</taxon>
    </lineage>
</organism>
<gene>
    <name evidence="2" type="ORF">DXG03_003583</name>
</gene>
<feature type="compositionally biased region" description="Gly residues" evidence="1">
    <location>
        <begin position="44"/>
        <end position="54"/>
    </location>
</feature>
<feature type="region of interest" description="Disordered" evidence="1">
    <location>
        <begin position="36"/>
        <end position="107"/>
    </location>
</feature>
<comment type="caution">
    <text evidence="2">The sequence shown here is derived from an EMBL/GenBank/DDBJ whole genome shotgun (WGS) entry which is preliminary data.</text>
</comment>
<evidence type="ECO:0000313" key="3">
    <source>
        <dbReference type="Proteomes" id="UP000775547"/>
    </source>
</evidence>
<sequence>MPWPNTVYTNSLLATLNARRSITGDDTSHMLVSLPQGIVTPSGSAGGIETGGHGHTQSKGPAPNISIRIDTTKESVHHEGGGMAHTHSVVPQESKSEDDLPQKKRAL</sequence>
<accession>A0A9P7K9D8</accession>
<dbReference type="OrthoDB" id="3263055at2759"/>
<evidence type="ECO:0000256" key="1">
    <source>
        <dbReference type="SAM" id="MobiDB-lite"/>
    </source>
</evidence>
<reference evidence="2" key="2">
    <citation type="submission" date="2021-10" db="EMBL/GenBank/DDBJ databases">
        <title>Phylogenomics reveals ancestral predisposition of the termite-cultivated fungus Termitomyces towards a domesticated lifestyle.</title>
        <authorList>
            <person name="Auxier B."/>
            <person name="Grum-Grzhimaylo A."/>
            <person name="Cardenas M.E."/>
            <person name="Lodge J.D."/>
            <person name="Laessoe T."/>
            <person name="Pedersen O."/>
            <person name="Smith M.E."/>
            <person name="Kuyper T.W."/>
            <person name="Franco-Molano E.A."/>
            <person name="Baroni T.J."/>
            <person name="Aanen D.K."/>
        </authorList>
    </citation>
    <scope>NUCLEOTIDE SEQUENCE</scope>
    <source>
        <strain evidence="2">AP01</strain>
        <tissue evidence="2">Mycelium</tissue>
    </source>
</reference>
<proteinExistence type="predicted"/>
<feature type="compositionally biased region" description="Basic and acidic residues" evidence="1">
    <location>
        <begin position="94"/>
        <end position="107"/>
    </location>
</feature>
<dbReference type="Proteomes" id="UP000775547">
    <property type="component" value="Unassembled WGS sequence"/>
</dbReference>
<name>A0A9P7K9D8_9AGAR</name>
<feature type="compositionally biased region" description="Basic and acidic residues" evidence="1">
    <location>
        <begin position="70"/>
        <end position="80"/>
    </location>
</feature>
<dbReference type="EMBL" id="JABCKV010000214">
    <property type="protein sequence ID" value="KAG5642133.1"/>
    <property type="molecule type" value="Genomic_DNA"/>
</dbReference>